<feature type="region of interest" description="Disordered" evidence="1">
    <location>
        <begin position="71"/>
        <end position="91"/>
    </location>
</feature>
<proteinExistence type="predicted"/>
<dbReference type="EMBL" id="LR797193">
    <property type="protein sequence ID" value="CAB4193255.1"/>
    <property type="molecule type" value="Genomic_DNA"/>
</dbReference>
<sequence length="91" mass="9825">MAETVIAFNTTNRAFLVGDSEVLPQQSGRVNADDEFLASLLERGDFVLKPLNTEPEIEPEVEPIGDEPVESVKAETAVPKKAAAKTLKGDE</sequence>
<organism evidence="2">
    <name type="scientific">uncultured Caudovirales phage</name>
    <dbReference type="NCBI Taxonomy" id="2100421"/>
    <lineage>
        <taxon>Viruses</taxon>
        <taxon>Duplodnaviria</taxon>
        <taxon>Heunggongvirae</taxon>
        <taxon>Uroviricota</taxon>
        <taxon>Caudoviricetes</taxon>
        <taxon>Peduoviridae</taxon>
        <taxon>Maltschvirus</taxon>
        <taxon>Maltschvirus maltsch</taxon>
    </lineage>
</organism>
<reference evidence="2" key="1">
    <citation type="submission" date="2020-05" db="EMBL/GenBank/DDBJ databases">
        <authorList>
            <person name="Chiriac C."/>
            <person name="Salcher M."/>
            <person name="Ghai R."/>
            <person name="Kavagutti S V."/>
        </authorList>
    </citation>
    <scope>NUCLEOTIDE SEQUENCE</scope>
</reference>
<name>A0A6J5RM55_9CAUD</name>
<gene>
    <name evidence="2" type="ORF">UFOVP1246_67</name>
</gene>
<evidence type="ECO:0000313" key="2">
    <source>
        <dbReference type="EMBL" id="CAB4193255.1"/>
    </source>
</evidence>
<evidence type="ECO:0000256" key="1">
    <source>
        <dbReference type="SAM" id="MobiDB-lite"/>
    </source>
</evidence>
<protein>
    <submittedName>
        <fullName evidence="2">Uncharacterized protein</fullName>
    </submittedName>
</protein>
<accession>A0A6J5RM55</accession>